<keyword evidence="3" id="KW-0802">TPR repeat</keyword>
<evidence type="ECO:0000313" key="6">
    <source>
        <dbReference type="Proteomes" id="UP000180253"/>
    </source>
</evidence>
<reference evidence="5 6" key="1">
    <citation type="submission" date="2016-10" db="EMBL/GenBank/DDBJ databases">
        <title>Pseudoalteromonas amylolytica sp. nov., isolated from the surface seawater.</title>
        <authorList>
            <person name="Wu Y.-H."/>
            <person name="Cheng H."/>
            <person name="Jin X.-B."/>
            <person name="Wang C.-S."/>
            <person name="Xu X.-W."/>
        </authorList>
    </citation>
    <scope>NUCLEOTIDE SEQUENCE [LARGE SCALE GENOMIC DNA]</scope>
    <source>
        <strain evidence="5 6">JCM 12483</strain>
    </source>
</reference>
<dbReference type="InterPro" id="IPR019734">
    <property type="entry name" value="TPR_rpt"/>
</dbReference>
<dbReference type="AlphaFoldDB" id="A0A1S1N393"/>
<proteinExistence type="predicted"/>
<organism evidence="5 6">
    <name type="scientific">Pseudoalteromonas byunsanensis</name>
    <dbReference type="NCBI Taxonomy" id="327939"/>
    <lineage>
        <taxon>Bacteria</taxon>
        <taxon>Pseudomonadati</taxon>
        <taxon>Pseudomonadota</taxon>
        <taxon>Gammaproteobacteria</taxon>
        <taxon>Alteromonadales</taxon>
        <taxon>Pseudoalteromonadaceae</taxon>
        <taxon>Pseudoalteromonas</taxon>
    </lineage>
</organism>
<accession>A0A1S1N393</accession>
<dbReference type="GO" id="GO:0000160">
    <property type="term" value="P:phosphorelay signal transduction system"/>
    <property type="evidence" value="ECO:0007669"/>
    <property type="project" value="InterPro"/>
</dbReference>
<sequence>MSIQPFVNSKILIVEEQPLALSYMRRSLEQLSFRDMQFAENSAVAKELCKTHNFELIICSFDLTHGQDGYQLYEELKHKKLIKKTTAFIFVSAETSPTVVHSILELNPDEFLVKPFSIKELKTRIDRVLRRKNALKNIYAYIDDGNDAKALKLIDNDLDKQDHAYSPILLKLKGEILLRLKRIDDAKHFYKSALELQKFTWAKVGLIEALVMNNEDAIAQRMLASLLEQPETRLVALDLLGRLEIKLNLLEQAQQRLKEASLIAPRNIDRQKSLGRVASLNHDYECNYNAMKDIAHYAKNSIHDGPEVYLNAARAGIDFALTTDQAELINRITRQTQQYLGDLKKQFPDATNQEQIDVLHARIHYLKDENKKARQLIEQLDDEPSIRSVDAALDKAKAFHELGFHSKAQDLFGQIIEHCKRHRQVSDPITMRYIQQQQDERRDITMGPKELNNHAVTQFKKGQLEVAMEAFAQAFRIMPKNPSIALNLLQCMLDHTGKSGQTFNSALAKKCYTTLSSMSLDAEQHTRFAKILSHMQELGLTLD</sequence>
<dbReference type="PANTHER" id="PTHR44591:SF3">
    <property type="entry name" value="RESPONSE REGULATORY DOMAIN-CONTAINING PROTEIN"/>
    <property type="match status" value="1"/>
</dbReference>
<dbReference type="InterPro" id="IPR011006">
    <property type="entry name" value="CheY-like_superfamily"/>
</dbReference>
<evidence type="ECO:0000256" key="1">
    <source>
        <dbReference type="ARBA" id="ARBA00022553"/>
    </source>
</evidence>
<evidence type="ECO:0000313" key="5">
    <source>
        <dbReference type="EMBL" id="OHU93868.1"/>
    </source>
</evidence>
<comment type="caution">
    <text evidence="5">The sequence shown here is derived from an EMBL/GenBank/DDBJ whole genome shotgun (WGS) entry which is preliminary data.</text>
</comment>
<dbReference type="SUPFAM" id="SSF52172">
    <property type="entry name" value="CheY-like"/>
    <property type="match status" value="1"/>
</dbReference>
<dbReference type="STRING" id="327939.BIW53_16645"/>
<feature type="repeat" description="TPR" evidence="3">
    <location>
        <begin position="448"/>
        <end position="481"/>
    </location>
</feature>
<dbReference type="InterPro" id="IPR001789">
    <property type="entry name" value="Sig_transdc_resp-reg_receiver"/>
</dbReference>
<dbReference type="CDD" id="cd17589">
    <property type="entry name" value="REC_TPR"/>
    <property type="match status" value="1"/>
</dbReference>
<dbReference type="Proteomes" id="UP000180253">
    <property type="component" value="Unassembled WGS sequence"/>
</dbReference>
<dbReference type="OrthoDB" id="7298659at2"/>
<comment type="caution">
    <text evidence="2">Lacks conserved residue(s) required for the propagation of feature annotation.</text>
</comment>
<gene>
    <name evidence="5" type="ORF">BIW53_16645</name>
</gene>
<dbReference type="RefSeq" id="WP_070993161.1">
    <property type="nucleotide sequence ID" value="NZ_CBCSHD010000004.1"/>
</dbReference>
<dbReference type="InterPro" id="IPR050595">
    <property type="entry name" value="Bact_response_regulator"/>
</dbReference>
<dbReference type="EMBL" id="MNAN01000035">
    <property type="protein sequence ID" value="OHU93868.1"/>
    <property type="molecule type" value="Genomic_DNA"/>
</dbReference>
<dbReference type="SMART" id="SM00028">
    <property type="entry name" value="TPR"/>
    <property type="match status" value="4"/>
</dbReference>
<dbReference type="InterPro" id="IPR011990">
    <property type="entry name" value="TPR-like_helical_dom_sf"/>
</dbReference>
<name>A0A1S1N393_9GAMM</name>
<protein>
    <recommendedName>
        <fullName evidence="4">Response regulatory domain-containing protein</fullName>
    </recommendedName>
</protein>
<keyword evidence="1" id="KW-0597">Phosphoprotein</keyword>
<keyword evidence="6" id="KW-1185">Reference proteome</keyword>
<dbReference type="PANTHER" id="PTHR44591">
    <property type="entry name" value="STRESS RESPONSE REGULATOR PROTEIN 1"/>
    <property type="match status" value="1"/>
</dbReference>
<dbReference type="Pfam" id="PF13181">
    <property type="entry name" value="TPR_8"/>
    <property type="match status" value="1"/>
</dbReference>
<dbReference type="Pfam" id="PF00072">
    <property type="entry name" value="Response_reg"/>
    <property type="match status" value="1"/>
</dbReference>
<dbReference type="SMART" id="SM00448">
    <property type="entry name" value="REC"/>
    <property type="match status" value="1"/>
</dbReference>
<dbReference type="PROSITE" id="PS50110">
    <property type="entry name" value="RESPONSE_REGULATORY"/>
    <property type="match status" value="1"/>
</dbReference>
<feature type="domain" description="Response regulatory" evidence="4">
    <location>
        <begin position="10"/>
        <end position="129"/>
    </location>
</feature>
<dbReference type="PROSITE" id="PS50005">
    <property type="entry name" value="TPR"/>
    <property type="match status" value="1"/>
</dbReference>
<evidence type="ECO:0000259" key="4">
    <source>
        <dbReference type="PROSITE" id="PS50110"/>
    </source>
</evidence>
<evidence type="ECO:0000256" key="2">
    <source>
        <dbReference type="PROSITE-ProRule" id="PRU00169"/>
    </source>
</evidence>
<evidence type="ECO:0000256" key="3">
    <source>
        <dbReference type="PROSITE-ProRule" id="PRU00339"/>
    </source>
</evidence>
<dbReference type="Gene3D" id="1.25.40.10">
    <property type="entry name" value="Tetratricopeptide repeat domain"/>
    <property type="match status" value="2"/>
</dbReference>
<dbReference type="Gene3D" id="3.40.50.2300">
    <property type="match status" value="1"/>
</dbReference>
<dbReference type="SUPFAM" id="SSF48452">
    <property type="entry name" value="TPR-like"/>
    <property type="match status" value="1"/>
</dbReference>